<dbReference type="RefSeq" id="WP_075777009.1">
    <property type="nucleotide sequence ID" value="NZ_CP019437.1"/>
</dbReference>
<evidence type="ECO:0000259" key="6">
    <source>
        <dbReference type="Pfam" id="PF07298"/>
    </source>
</evidence>
<accession>A0ABM6IIQ3</accession>
<evidence type="ECO:0000256" key="3">
    <source>
        <dbReference type="ARBA" id="ARBA00022989"/>
    </source>
</evidence>
<evidence type="ECO:0000313" key="8">
    <source>
        <dbReference type="Proteomes" id="UP000185622"/>
    </source>
</evidence>
<feature type="transmembrane region" description="Helical" evidence="5">
    <location>
        <begin position="140"/>
        <end position="160"/>
    </location>
</feature>
<keyword evidence="4 5" id="KW-0472">Membrane</keyword>
<gene>
    <name evidence="7" type="ORF">BMG03_13160</name>
</gene>
<keyword evidence="8" id="KW-1185">Reference proteome</keyword>
<keyword evidence="3 5" id="KW-1133">Transmembrane helix</keyword>
<reference evidence="7 8" key="1">
    <citation type="submission" date="2017-01" db="EMBL/GenBank/DDBJ databases">
        <title>The complete genome sequence of a sulfur-oxidizing marine bacterium Thioclava sp. 25B10_4T.</title>
        <authorList>
            <person name="Liu Y."/>
            <person name="Lai Q."/>
            <person name="Shao Z."/>
        </authorList>
    </citation>
    <scope>NUCLEOTIDE SEQUENCE [LARGE SCALE GENOMIC DNA]</scope>
    <source>
        <strain evidence="7 8">25B10_4</strain>
    </source>
</reference>
<comment type="subcellular location">
    <subcellularLocation>
        <location evidence="1">Membrane</location>
        <topology evidence="1">Multi-pass membrane protein</topology>
    </subcellularLocation>
</comment>
<feature type="transmembrane region" description="Helical" evidence="5">
    <location>
        <begin position="37"/>
        <end position="58"/>
    </location>
</feature>
<evidence type="ECO:0000256" key="5">
    <source>
        <dbReference type="SAM" id="Phobius"/>
    </source>
</evidence>
<dbReference type="Pfam" id="PF07298">
    <property type="entry name" value="NnrU"/>
    <property type="match status" value="1"/>
</dbReference>
<evidence type="ECO:0000256" key="2">
    <source>
        <dbReference type="ARBA" id="ARBA00022692"/>
    </source>
</evidence>
<dbReference type="Proteomes" id="UP000185622">
    <property type="component" value="Chromosome"/>
</dbReference>
<evidence type="ECO:0000256" key="4">
    <source>
        <dbReference type="ARBA" id="ARBA00023136"/>
    </source>
</evidence>
<protein>
    <recommendedName>
        <fullName evidence="6">NnrU domain-containing protein</fullName>
    </recommendedName>
</protein>
<proteinExistence type="predicted"/>
<dbReference type="InterPro" id="IPR009915">
    <property type="entry name" value="NnrU_dom"/>
</dbReference>
<evidence type="ECO:0000256" key="1">
    <source>
        <dbReference type="ARBA" id="ARBA00004141"/>
    </source>
</evidence>
<dbReference type="EMBL" id="CP019437">
    <property type="protein sequence ID" value="AQS48638.1"/>
    <property type="molecule type" value="Genomic_DNA"/>
</dbReference>
<evidence type="ECO:0000313" key="7">
    <source>
        <dbReference type="EMBL" id="AQS48638.1"/>
    </source>
</evidence>
<organism evidence="7 8">
    <name type="scientific">Thioclava nitratireducens</name>
    <dbReference type="NCBI Taxonomy" id="1915078"/>
    <lineage>
        <taxon>Bacteria</taxon>
        <taxon>Pseudomonadati</taxon>
        <taxon>Pseudomonadota</taxon>
        <taxon>Alphaproteobacteria</taxon>
        <taxon>Rhodobacterales</taxon>
        <taxon>Paracoccaceae</taxon>
        <taxon>Thioclava</taxon>
    </lineage>
</organism>
<keyword evidence="2 5" id="KW-0812">Transmembrane</keyword>
<name>A0ABM6IIQ3_9RHOB</name>
<sequence>MMWLAYGGVFAAFLATHSIPTRPTVRARLVAAFGHAGFGLGYSLLSTAMLLILIRAAAWPDPIYLWPTTLWAMEATKIGMALVCMWFAVALGHANPFSFGGSRRKSFDPERPGLVRLTRHPMLLGLASWAGLHLLPNGDLAHVLLFGALGGFALLGMRLIDRKRRREMGPEVWAETLRRTRAAPPFAGLTLADLGRAALGLVAYMALLHLHEYFAGVALV</sequence>
<feature type="transmembrane region" description="Helical" evidence="5">
    <location>
        <begin position="78"/>
        <end position="99"/>
    </location>
</feature>
<feature type="domain" description="NnrU" evidence="6">
    <location>
        <begin position="10"/>
        <end position="218"/>
    </location>
</feature>